<dbReference type="Gene3D" id="1.10.287.130">
    <property type="match status" value="1"/>
</dbReference>
<dbReference type="InterPro" id="IPR003594">
    <property type="entry name" value="HATPase_dom"/>
</dbReference>
<dbReference type="GO" id="GO:0000155">
    <property type="term" value="F:phosphorelay sensor kinase activity"/>
    <property type="evidence" value="ECO:0007669"/>
    <property type="project" value="InterPro"/>
</dbReference>
<evidence type="ECO:0000256" key="5">
    <source>
        <dbReference type="ARBA" id="ARBA00022679"/>
    </source>
</evidence>
<keyword evidence="9" id="KW-0175">Coiled coil</keyword>
<protein>
    <recommendedName>
        <fullName evidence="8">Sensor-like histidine kinase SenX3</fullName>
        <ecNumber evidence="3">2.7.13.3</ecNumber>
    </recommendedName>
</protein>
<evidence type="ECO:0000256" key="2">
    <source>
        <dbReference type="ARBA" id="ARBA00004236"/>
    </source>
</evidence>
<name>A0A8J3SXL4_9ACTN</name>
<keyword evidence="6" id="KW-0418">Kinase</keyword>
<dbReference type="GO" id="GO:0007234">
    <property type="term" value="P:osmosensory signaling via phosphorelay pathway"/>
    <property type="evidence" value="ECO:0007669"/>
    <property type="project" value="TreeGrafter"/>
</dbReference>
<dbReference type="Gene3D" id="3.30.450.40">
    <property type="match status" value="1"/>
</dbReference>
<dbReference type="SUPFAM" id="SSF55874">
    <property type="entry name" value="ATPase domain of HSP90 chaperone/DNA topoisomerase II/histidine kinase"/>
    <property type="match status" value="1"/>
</dbReference>
<dbReference type="Gene3D" id="3.30.565.10">
    <property type="entry name" value="Histidine kinase-like ATPase, C-terminal domain"/>
    <property type="match status" value="1"/>
</dbReference>
<evidence type="ECO:0000256" key="9">
    <source>
        <dbReference type="SAM" id="Coils"/>
    </source>
</evidence>
<keyword evidence="5" id="KW-0808">Transferase</keyword>
<dbReference type="InterPro" id="IPR004358">
    <property type="entry name" value="Sig_transdc_His_kin-like_C"/>
</dbReference>
<comment type="caution">
    <text evidence="11">The sequence shown here is derived from an EMBL/GenBank/DDBJ whole genome shotgun (WGS) entry which is preliminary data.</text>
</comment>
<reference evidence="11 12" key="1">
    <citation type="submission" date="2021-01" db="EMBL/GenBank/DDBJ databases">
        <title>Whole genome shotgun sequence of Planobispora siamensis NBRC 107568.</title>
        <authorList>
            <person name="Komaki H."/>
            <person name="Tamura T."/>
        </authorList>
    </citation>
    <scope>NUCLEOTIDE SEQUENCE [LARGE SCALE GENOMIC DNA]</scope>
    <source>
        <strain evidence="11 12">NBRC 107568</strain>
    </source>
</reference>
<dbReference type="GO" id="GO:0030295">
    <property type="term" value="F:protein kinase activator activity"/>
    <property type="evidence" value="ECO:0007669"/>
    <property type="project" value="TreeGrafter"/>
</dbReference>
<keyword evidence="4" id="KW-0597">Phosphoprotein</keyword>
<evidence type="ECO:0000256" key="3">
    <source>
        <dbReference type="ARBA" id="ARBA00012438"/>
    </source>
</evidence>
<dbReference type="SMART" id="SM00387">
    <property type="entry name" value="HATPase_c"/>
    <property type="match status" value="1"/>
</dbReference>
<feature type="coiled-coil region" evidence="9">
    <location>
        <begin position="158"/>
        <end position="196"/>
    </location>
</feature>
<dbReference type="PANTHER" id="PTHR42878:SF15">
    <property type="entry name" value="BACTERIOPHYTOCHROME"/>
    <property type="match status" value="1"/>
</dbReference>
<dbReference type="InterPro" id="IPR029016">
    <property type="entry name" value="GAF-like_dom_sf"/>
</dbReference>
<keyword evidence="12" id="KW-1185">Reference proteome</keyword>
<dbReference type="Pfam" id="PF02518">
    <property type="entry name" value="HATPase_c"/>
    <property type="match status" value="1"/>
</dbReference>
<evidence type="ECO:0000256" key="7">
    <source>
        <dbReference type="ARBA" id="ARBA00023012"/>
    </source>
</evidence>
<dbReference type="InterPro" id="IPR005467">
    <property type="entry name" value="His_kinase_dom"/>
</dbReference>
<dbReference type="PROSITE" id="PS50109">
    <property type="entry name" value="HIS_KIN"/>
    <property type="match status" value="1"/>
</dbReference>
<evidence type="ECO:0000313" key="12">
    <source>
        <dbReference type="Proteomes" id="UP000619788"/>
    </source>
</evidence>
<evidence type="ECO:0000256" key="8">
    <source>
        <dbReference type="ARBA" id="ARBA00039401"/>
    </source>
</evidence>
<accession>A0A8J3SXL4</accession>
<dbReference type="SUPFAM" id="SSF55781">
    <property type="entry name" value="GAF domain-like"/>
    <property type="match status" value="1"/>
</dbReference>
<dbReference type="EMBL" id="BOOJ01000083">
    <property type="protein sequence ID" value="GIH97393.1"/>
    <property type="molecule type" value="Genomic_DNA"/>
</dbReference>
<comment type="catalytic activity">
    <reaction evidence="1">
        <text>ATP + protein L-histidine = ADP + protein N-phospho-L-histidine.</text>
        <dbReference type="EC" id="2.7.13.3"/>
    </reaction>
</comment>
<dbReference type="Pfam" id="PF00512">
    <property type="entry name" value="HisKA"/>
    <property type="match status" value="1"/>
</dbReference>
<evidence type="ECO:0000313" key="11">
    <source>
        <dbReference type="EMBL" id="GIH97393.1"/>
    </source>
</evidence>
<dbReference type="GO" id="GO:0000156">
    <property type="term" value="F:phosphorelay response regulator activity"/>
    <property type="evidence" value="ECO:0007669"/>
    <property type="project" value="TreeGrafter"/>
</dbReference>
<dbReference type="RefSeq" id="WP_204069397.1">
    <property type="nucleotide sequence ID" value="NZ_BOOJ01000083.1"/>
</dbReference>
<keyword evidence="7" id="KW-0902">Two-component regulatory system</keyword>
<dbReference type="SMART" id="SM00388">
    <property type="entry name" value="HisKA"/>
    <property type="match status" value="1"/>
</dbReference>
<dbReference type="EC" id="2.7.13.3" evidence="3"/>
<dbReference type="InterPro" id="IPR036890">
    <property type="entry name" value="HATPase_C_sf"/>
</dbReference>
<dbReference type="PRINTS" id="PR00344">
    <property type="entry name" value="BCTRLSENSOR"/>
</dbReference>
<comment type="subcellular location">
    <subcellularLocation>
        <location evidence="2">Cell membrane</location>
    </subcellularLocation>
</comment>
<gene>
    <name evidence="11" type="ORF">Psi01_80230</name>
</gene>
<evidence type="ECO:0000259" key="10">
    <source>
        <dbReference type="PROSITE" id="PS50109"/>
    </source>
</evidence>
<dbReference type="FunFam" id="3.30.565.10:FF:000006">
    <property type="entry name" value="Sensor histidine kinase WalK"/>
    <property type="match status" value="1"/>
</dbReference>
<sequence length="434" mass="47067">MNGLNAEAARVQELHEYGLLDTPAGPELEAVLRAAAYVGGTPTATLNLIDSHRQCQLTTVGFERGDSPRDESMCATSITIGGFVHIPDAAQDPRFSGNPWVDGRIAAVRFYAAAPLVTPRGNTLGTLCVFDSVPGGLSGEQIDRLTDLAQVVLGLFERRRQARVQQELAEQAERARRQLATAHRELENRQRQLQVAHHQVMERTTELERSNTELQRFAAVASHDLRAPLAVVNGYLQQLEETYGVQFDGRAKKWIATAIAGTGRMTALIDSLLAYAQAGATHIVADETDLQEIFELAVADLKTAITATGAEVRSHGRLPLVQGDPVLLRQLLQNLISNAIKFRHPDRPARVTCSAERTDGTWTVAVADTGMGIPAERRASAFGMFERLGASRATPGHGIGLATCQRIVERHGGRIWIDETPGGGATIRFTLPGL</sequence>
<dbReference type="CDD" id="cd00082">
    <property type="entry name" value="HisKA"/>
    <property type="match status" value="1"/>
</dbReference>
<dbReference type="GO" id="GO:0005886">
    <property type="term" value="C:plasma membrane"/>
    <property type="evidence" value="ECO:0007669"/>
    <property type="project" value="UniProtKB-SubCell"/>
</dbReference>
<evidence type="ECO:0000256" key="1">
    <source>
        <dbReference type="ARBA" id="ARBA00000085"/>
    </source>
</evidence>
<dbReference type="SUPFAM" id="SSF47384">
    <property type="entry name" value="Homodimeric domain of signal transducing histidine kinase"/>
    <property type="match status" value="1"/>
</dbReference>
<dbReference type="InterPro" id="IPR036097">
    <property type="entry name" value="HisK_dim/P_sf"/>
</dbReference>
<dbReference type="InterPro" id="IPR050351">
    <property type="entry name" value="BphY/WalK/GraS-like"/>
</dbReference>
<evidence type="ECO:0000256" key="4">
    <source>
        <dbReference type="ARBA" id="ARBA00022553"/>
    </source>
</evidence>
<proteinExistence type="predicted"/>
<dbReference type="Proteomes" id="UP000619788">
    <property type="component" value="Unassembled WGS sequence"/>
</dbReference>
<dbReference type="InterPro" id="IPR003661">
    <property type="entry name" value="HisK_dim/P_dom"/>
</dbReference>
<feature type="domain" description="Histidine kinase" evidence="10">
    <location>
        <begin position="220"/>
        <end position="434"/>
    </location>
</feature>
<dbReference type="AlphaFoldDB" id="A0A8J3SXL4"/>
<dbReference type="PANTHER" id="PTHR42878">
    <property type="entry name" value="TWO-COMPONENT HISTIDINE KINASE"/>
    <property type="match status" value="1"/>
</dbReference>
<organism evidence="11 12">
    <name type="scientific">Planobispora siamensis</name>
    <dbReference type="NCBI Taxonomy" id="936338"/>
    <lineage>
        <taxon>Bacteria</taxon>
        <taxon>Bacillati</taxon>
        <taxon>Actinomycetota</taxon>
        <taxon>Actinomycetes</taxon>
        <taxon>Streptosporangiales</taxon>
        <taxon>Streptosporangiaceae</taxon>
        <taxon>Planobispora</taxon>
    </lineage>
</organism>
<evidence type="ECO:0000256" key="6">
    <source>
        <dbReference type="ARBA" id="ARBA00022777"/>
    </source>
</evidence>